<sequence length="450" mass="52352">MKITKTKNMEGVRKKVRRHDIDWLRVILFGLLIPFHVGIGVYWGAYDFVQPEYGVEGEANRKALNADAGDEAVNVYTFLGKGLISYILTWMHEWRLAALFMISGMGTAFAFKRRTWKIFLKERSKRLLLPMFVGIWTITPLTWMFVLDYFPGSFLEGIFAFLGFGIVMSFMMIIPLLSRMLSLGHLWFIWSLFQYSLVLLPIFYIVRNYPEGRLARLLRSIFKIPFRLGPLLLLPIILSLSDVLFKPIMGEALGFGYEWPWYLLIFLFGYIFIVNKEQYFEFIDNSRIQITIATIVATLAFIWIKAEEFKSGVPYVGGGWAGNDFKHLEIGYHTNMTLIACFIISFHAWFWCLFVFTWGAKFLNRPSKHLTYLNQGVYPFYIIHQPIVYATLVILLAKGHSDFLILVVGTVVVTIGCWIFFEVMKRHWITRAMYGIKEIPMSKEKPPETI</sequence>
<comment type="caution">
    <text evidence="3">The sequence shown here is derived from an EMBL/GenBank/DDBJ whole genome shotgun (WGS) entry which is preliminary data.</text>
</comment>
<feature type="transmembrane region" description="Helical" evidence="1">
    <location>
        <begin position="186"/>
        <end position="206"/>
    </location>
</feature>
<accession>A0A7J4D0W3</accession>
<dbReference type="InterPro" id="IPR050623">
    <property type="entry name" value="Glucan_succinyl_AcylTrfase"/>
</dbReference>
<feature type="transmembrane region" description="Helical" evidence="1">
    <location>
        <begin position="158"/>
        <end position="177"/>
    </location>
</feature>
<gene>
    <name evidence="3" type="ORF">EYO15_03945</name>
</gene>
<feature type="transmembrane region" description="Helical" evidence="1">
    <location>
        <begin position="286"/>
        <end position="304"/>
    </location>
</feature>
<dbReference type="AlphaFoldDB" id="A0A7J4D0W3"/>
<feature type="transmembrane region" description="Helical" evidence="1">
    <location>
        <begin position="226"/>
        <end position="245"/>
    </location>
</feature>
<feature type="transmembrane region" description="Helical" evidence="1">
    <location>
        <begin position="378"/>
        <end position="396"/>
    </location>
</feature>
<dbReference type="GO" id="GO:0016747">
    <property type="term" value="F:acyltransferase activity, transferring groups other than amino-acyl groups"/>
    <property type="evidence" value="ECO:0007669"/>
    <property type="project" value="InterPro"/>
</dbReference>
<feature type="transmembrane region" description="Helical" evidence="1">
    <location>
        <begin position="336"/>
        <end position="358"/>
    </location>
</feature>
<name>A0A7J4D0W3_9ARCH</name>
<dbReference type="InterPro" id="IPR002656">
    <property type="entry name" value="Acyl_transf_3_dom"/>
</dbReference>
<protein>
    <recommendedName>
        <fullName evidence="2">Acyltransferase 3 domain-containing protein</fullName>
    </recommendedName>
</protein>
<evidence type="ECO:0000313" key="4">
    <source>
        <dbReference type="Proteomes" id="UP000589132"/>
    </source>
</evidence>
<reference evidence="4" key="1">
    <citation type="journal article" date="2019" name="bioRxiv">
        <title>Genome diversification in globally distributed novel marine Proteobacteria is linked to environmental adaptation.</title>
        <authorList>
            <person name="Zhou Z."/>
            <person name="Tran P.Q."/>
            <person name="Kieft K."/>
            <person name="Anantharaman K."/>
        </authorList>
    </citation>
    <scope>NUCLEOTIDE SEQUENCE [LARGE SCALE GENOMIC DNA]</scope>
</reference>
<keyword evidence="1" id="KW-0472">Membrane</keyword>
<feature type="transmembrane region" description="Helical" evidence="1">
    <location>
        <begin position="94"/>
        <end position="111"/>
    </location>
</feature>
<dbReference type="EMBL" id="DTTC01000247">
    <property type="protein sequence ID" value="HIA98313.1"/>
    <property type="molecule type" value="Genomic_DNA"/>
</dbReference>
<dbReference type="Pfam" id="PF01757">
    <property type="entry name" value="Acyl_transf_3"/>
    <property type="match status" value="1"/>
</dbReference>
<evidence type="ECO:0000259" key="2">
    <source>
        <dbReference type="Pfam" id="PF01757"/>
    </source>
</evidence>
<evidence type="ECO:0000256" key="1">
    <source>
        <dbReference type="SAM" id="Phobius"/>
    </source>
</evidence>
<dbReference type="Proteomes" id="UP000589132">
    <property type="component" value="Unassembled WGS sequence"/>
</dbReference>
<feature type="transmembrane region" description="Helical" evidence="1">
    <location>
        <begin position="257"/>
        <end position="274"/>
    </location>
</feature>
<feature type="domain" description="Acyltransferase 3" evidence="2">
    <location>
        <begin position="19"/>
        <end position="421"/>
    </location>
</feature>
<feature type="transmembrane region" description="Helical" evidence="1">
    <location>
        <begin position="127"/>
        <end position="146"/>
    </location>
</feature>
<evidence type="ECO:0000313" key="3">
    <source>
        <dbReference type="EMBL" id="HIA98313.1"/>
    </source>
</evidence>
<dbReference type="PANTHER" id="PTHR36927">
    <property type="entry name" value="BLR4337 PROTEIN"/>
    <property type="match status" value="1"/>
</dbReference>
<proteinExistence type="predicted"/>
<organism evidence="3 4">
    <name type="scientific">Marine Group III euryarchaeote</name>
    <dbReference type="NCBI Taxonomy" id="2173149"/>
    <lineage>
        <taxon>Archaea</taxon>
        <taxon>Methanobacteriati</taxon>
        <taxon>Thermoplasmatota</taxon>
        <taxon>Thermoplasmata</taxon>
        <taxon>Candidatus Thermoprofundales</taxon>
    </lineage>
</organism>
<dbReference type="PANTHER" id="PTHR36927:SF3">
    <property type="entry name" value="GLUCANS BIOSYNTHESIS PROTEIN C"/>
    <property type="match status" value="1"/>
</dbReference>
<feature type="transmembrane region" description="Helical" evidence="1">
    <location>
        <begin position="403"/>
        <end position="421"/>
    </location>
</feature>
<keyword evidence="1" id="KW-0812">Transmembrane</keyword>
<keyword evidence="1" id="KW-1133">Transmembrane helix</keyword>
<feature type="transmembrane region" description="Helical" evidence="1">
    <location>
        <begin position="23"/>
        <end position="45"/>
    </location>
</feature>